<evidence type="ECO:0000256" key="11">
    <source>
        <dbReference type="RuleBase" id="RU000682"/>
    </source>
</evidence>
<dbReference type="GO" id="GO:0048593">
    <property type="term" value="P:camera-type eye morphogenesis"/>
    <property type="evidence" value="ECO:0007669"/>
    <property type="project" value="UniProtKB-ARBA"/>
</dbReference>
<feature type="domain" description="Homeobox" evidence="13">
    <location>
        <begin position="231"/>
        <end position="291"/>
    </location>
</feature>
<evidence type="ECO:0000256" key="7">
    <source>
        <dbReference type="ARBA" id="ARBA00023155"/>
    </source>
</evidence>
<dbReference type="PROSITE" id="PS50071">
    <property type="entry name" value="HOMEOBOX_2"/>
    <property type="match status" value="1"/>
</dbReference>
<dbReference type="SUPFAM" id="SSF46689">
    <property type="entry name" value="Homeodomain-like"/>
    <property type="match status" value="1"/>
</dbReference>
<keyword evidence="7 10" id="KW-0371">Homeobox</keyword>
<dbReference type="InterPro" id="IPR017970">
    <property type="entry name" value="Homeobox_CS"/>
</dbReference>
<gene>
    <name evidence="15" type="primary">rx1</name>
    <name evidence="15" type="ORF">N1851_003982</name>
</gene>
<dbReference type="CDD" id="cd00086">
    <property type="entry name" value="homeodomain"/>
    <property type="match status" value="1"/>
</dbReference>
<feature type="region of interest" description="Disordered" evidence="12">
    <location>
        <begin position="205"/>
        <end position="237"/>
    </location>
</feature>
<dbReference type="FunFam" id="1.10.10.60:FF:000071">
    <property type="entry name" value="Retinal homeobox gene 2"/>
    <property type="match status" value="1"/>
</dbReference>
<evidence type="ECO:0000259" key="13">
    <source>
        <dbReference type="PROSITE" id="PS50071"/>
    </source>
</evidence>
<feature type="region of interest" description="Disordered" evidence="12">
    <location>
        <begin position="352"/>
        <end position="402"/>
    </location>
</feature>
<evidence type="ECO:0000259" key="14">
    <source>
        <dbReference type="PROSITE" id="PS50803"/>
    </source>
</evidence>
<evidence type="ECO:0000256" key="1">
    <source>
        <dbReference type="ARBA" id="ARBA00003750"/>
    </source>
</evidence>
<dbReference type="PROSITE" id="PS00027">
    <property type="entry name" value="HOMEOBOX_1"/>
    <property type="match status" value="1"/>
</dbReference>
<keyword evidence="4" id="KW-0217">Developmental protein</keyword>
<evidence type="ECO:0000313" key="15">
    <source>
        <dbReference type="EMBL" id="KAK0153930.1"/>
    </source>
</evidence>
<accession>A0AA47N930</accession>
<keyword evidence="5" id="KW-0805">Transcription regulation</keyword>
<sequence>MELDGVSDGPKRVFLKYLKRNSCQLTQSSFTLFRTAHPLSRSGPPNTSLGGASDRTGNLLLYLLTDWEVEPLRHQSNRPGEGPDNRMHLSLDNMSMVDDSCLSPSNFHEIGKGGGAAAGGRVHSIDVILGFSKDQEPLLSSAGVNLGLHKLGVVEGLVEAVKLQEPSSNHLSYGGHLSNLREGSPEQQPYHDMVLLSNKSDRDLSELRKSIDSDDDDSKSPDPCKDEQPKKKHRRNRTTFTTYQLHELERAFEKSHYPDVYSREELAMKVNLPEVRVQVWFQNRRAKWRRQEKMDASTMKLHDAPMLSFNRPPAMHTNMGPMGNSLPLDPWLTSPLTSATPVHSIPGFMGPGQGLQPAYQGPHSFLNASPHPPHPHSHAHPHSHPHPHPSMGQGMQSMAPPPYQCPAAYSDKYPLEDVDQRSSSIAVLRMKAKEHIQSMDKTWQPM</sequence>
<feature type="compositionally biased region" description="Basic and acidic residues" evidence="12">
    <location>
        <begin position="205"/>
        <end position="229"/>
    </location>
</feature>
<dbReference type="PANTHER" id="PTHR46271">
    <property type="entry name" value="HOMEOBOX PROTEIN, PUTATIVE-RELATED"/>
    <property type="match status" value="1"/>
</dbReference>
<dbReference type="InterPro" id="IPR009057">
    <property type="entry name" value="Homeodomain-like_sf"/>
</dbReference>
<comment type="function">
    <text evidence="1">Plays a critical role in eye formation by regulating the initial specification of retinal cells and/or their subsequent proliferation.</text>
</comment>
<dbReference type="PANTHER" id="PTHR46271:SF2">
    <property type="entry name" value="RETINA AND ANTERIOR NEURAL FOLD HOMEOBOX PROTEIN 2"/>
    <property type="match status" value="1"/>
</dbReference>
<dbReference type="EMBL" id="JAOPHQ010000603">
    <property type="protein sequence ID" value="KAK0153930.1"/>
    <property type="molecule type" value="Genomic_DNA"/>
</dbReference>
<evidence type="ECO:0000313" key="16">
    <source>
        <dbReference type="Proteomes" id="UP001174136"/>
    </source>
</evidence>
<organism evidence="15 16">
    <name type="scientific">Merluccius polli</name>
    <name type="common">Benguela hake</name>
    <name type="synonym">Merluccius cadenati</name>
    <dbReference type="NCBI Taxonomy" id="89951"/>
    <lineage>
        <taxon>Eukaryota</taxon>
        <taxon>Metazoa</taxon>
        <taxon>Chordata</taxon>
        <taxon>Craniata</taxon>
        <taxon>Vertebrata</taxon>
        <taxon>Euteleostomi</taxon>
        <taxon>Actinopterygii</taxon>
        <taxon>Neopterygii</taxon>
        <taxon>Teleostei</taxon>
        <taxon>Neoteleostei</taxon>
        <taxon>Acanthomorphata</taxon>
        <taxon>Zeiogadaria</taxon>
        <taxon>Gadariae</taxon>
        <taxon>Gadiformes</taxon>
        <taxon>Gadoidei</taxon>
        <taxon>Merlucciidae</taxon>
        <taxon>Merluccius</taxon>
    </lineage>
</organism>
<feature type="domain" description="OAR" evidence="14">
    <location>
        <begin position="423"/>
        <end position="436"/>
    </location>
</feature>
<evidence type="ECO:0000256" key="2">
    <source>
        <dbReference type="ARBA" id="ARBA00004123"/>
    </source>
</evidence>
<dbReference type="InterPro" id="IPR003654">
    <property type="entry name" value="OAR_dom"/>
</dbReference>
<dbReference type="GO" id="GO:0000978">
    <property type="term" value="F:RNA polymerase II cis-regulatory region sequence-specific DNA binding"/>
    <property type="evidence" value="ECO:0007669"/>
    <property type="project" value="TreeGrafter"/>
</dbReference>
<name>A0AA47N930_MERPO</name>
<evidence type="ECO:0000256" key="5">
    <source>
        <dbReference type="ARBA" id="ARBA00023015"/>
    </source>
</evidence>
<evidence type="ECO:0000256" key="8">
    <source>
        <dbReference type="ARBA" id="ARBA00023163"/>
    </source>
</evidence>
<evidence type="ECO:0000256" key="4">
    <source>
        <dbReference type="ARBA" id="ARBA00022473"/>
    </source>
</evidence>
<protein>
    <submittedName>
        <fullName evidence="15">Retinal homeobox protein Rx1</fullName>
    </submittedName>
</protein>
<dbReference type="GO" id="GO:0060041">
    <property type="term" value="P:retina development in camera-type eye"/>
    <property type="evidence" value="ECO:0007669"/>
    <property type="project" value="UniProtKB-ARBA"/>
</dbReference>
<dbReference type="InterPro" id="IPR043562">
    <property type="entry name" value="RAX/RAX2"/>
</dbReference>
<keyword evidence="8" id="KW-0804">Transcription</keyword>
<evidence type="ECO:0000256" key="12">
    <source>
        <dbReference type="SAM" id="MobiDB-lite"/>
    </source>
</evidence>
<dbReference type="AlphaFoldDB" id="A0AA47N930"/>
<keyword evidence="6 10" id="KW-0238">DNA-binding</keyword>
<evidence type="ECO:0000256" key="6">
    <source>
        <dbReference type="ARBA" id="ARBA00023125"/>
    </source>
</evidence>
<comment type="subcellular location">
    <subcellularLocation>
        <location evidence="2 10 11">Nucleus</location>
    </subcellularLocation>
</comment>
<dbReference type="GO" id="GO:0045944">
    <property type="term" value="P:positive regulation of transcription by RNA polymerase II"/>
    <property type="evidence" value="ECO:0007669"/>
    <property type="project" value="InterPro"/>
</dbReference>
<dbReference type="GO" id="GO:0000981">
    <property type="term" value="F:DNA-binding transcription factor activity, RNA polymerase II-specific"/>
    <property type="evidence" value="ECO:0007669"/>
    <property type="project" value="InterPro"/>
</dbReference>
<evidence type="ECO:0000256" key="10">
    <source>
        <dbReference type="PROSITE-ProRule" id="PRU00108"/>
    </source>
</evidence>
<keyword evidence="9 10" id="KW-0539">Nucleus</keyword>
<reference evidence="15" key="1">
    <citation type="journal article" date="2023" name="Front. Mar. Sci.">
        <title>A new Merluccius polli reference genome to investigate the effects of global change in West African waters.</title>
        <authorList>
            <person name="Mateo J.L."/>
            <person name="Blanco-Fernandez C."/>
            <person name="Garcia-Vazquez E."/>
            <person name="Machado-Schiaffino G."/>
        </authorList>
    </citation>
    <scope>NUCLEOTIDE SEQUENCE</scope>
    <source>
        <strain evidence="15">C29</strain>
        <tissue evidence="15">Fin</tissue>
    </source>
</reference>
<comment type="caution">
    <text evidence="15">The sequence shown here is derived from an EMBL/GenBank/DDBJ whole genome shotgun (WGS) entry which is preliminary data.</text>
</comment>
<feature type="region of interest" description="Disordered" evidence="12">
    <location>
        <begin position="167"/>
        <end position="187"/>
    </location>
</feature>
<dbReference type="Proteomes" id="UP001174136">
    <property type="component" value="Unassembled WGS sequence"/>
</dbReference>
<dbReference type="Pfam" id="PF03826">
    <property type="entry name" value="OAR"/>
    <property type="match status" value="1"/>
</dbReference>
<dbReference type="GO" id="GO:0005634">
    <property type="term" value="C:nucleus"/>
    <property type="evidence" value="ECO:0007669"/>
    <property type="project" value="UniProtKB-SubCell"/>
</dbReference>
<dbReference type="Gene3D" id="1.10.10.60">
    <property type="entry name" value="Homeodomain-like"/>
    <property type="match status" value="1"/>
</dbReference>
<keyword evidence="16" id="KW-1185">Reference proteome</keyword>
<dbReference type="PROSITE" id="PS50803">
    <property type="entry name" value="OAR"/>
    <property type="match status" value="1"/>
</dbReference>
<dbReference type="SMART" id="SM00389">
    <property type="entry name" value="HOX"/>
    <property type="match status" value="1"/>
</dbReference>
<dbReference type="Pfam" id="PF00046">
    <property type="entry name" value="Homeodomain"/>
    <property type="match status" value="1"/>
</dbReference>
<evidence type="ECO:0000256" key="9">
    <source>
        <dbReference type="ARBA" id="ARBA00023242"/>
    </source>
</evidence>
<comment type="similarity">
    <text evidence="3">Belongs to the paired homeobox family. Bicoid subfamily.</text>
</comment>
<dbReference type="InterPro" id="IPR001356">
    <property type="entry name" value="HD"/>
</dbReference>
<feature type="DNA-binding region" description="Homeobox" evidence="10">
    <location>
        <begin position="233"/>
        <end position="292"/>
    </location>
</feature>
<evidence type="ECO:0000256" key="3">
    <source>
        <dbReference type="ARBA" id="ARBA00006503"/>
    </source>
</evidence>
<feature type="compositionally biased region" description="Basic residues" evidence="12">
    <location>
        <begin position="373"/>
        <end position="387"/>
    </location>
</feature>
<proteinExistence type="inferred from homology"/>